<dbReference type="PANTHER" id="PTHR42643">
    <property type="entry name" value="IONOTROPIC RECEPTOR 20A-RELATED"/>
    <property type="match status" value="1"/>
</dbReference>
<keyword evidence="3 8" id="KW-0812">Transmembrane</keyword>
<dbReference type="AlphaFoldDB" id="A0A8J2J0M2"/>
<name>A0A8J2J0M2_9HEXA</name>
<dbReference type="GO" id="GO:0005886">
    <property type="term" value="C:plasma membrane"/>
    <property type="evidence" value="ECO:0007669"/>
    <property type="project" value="UniProtKB-SubCell"/>
</dbReference>
<reference evidence="9" key="1">
    <citation type="submission" date="2021-06" db="EMBL/GenBank/DDBJ databases">
        <authorList>
            <person name="Hodson N. C."/>
            <person name="Mongue J. A."/>
            <person name="Jaron S. K."/>
        </authorList>
    </citation>
    <scope>NUCLEOTIDE SEQUENCE</scope>
</reference>
<evidence type="ECO:0000313" key="9">
    <source>
        <dbReference type="EMBL" id="CAG7644678.1"/>
    </source>
</evidence>
<evidence type="ECO:0000256" key="5">
    <source>
        <dbReference type="ARBA" id="ARBA00023136"/>
    </source>
</evidence>
<dbReference type="Proteomes" id="UP000708208">
    <property type="component" value="Unassembled WGS sequence"/>
</dbReference>
<evidence type="ECO:0000256" key="6">
    <source>
        <dbReference type="ARBA" id="ARBA00023170"/>
    </source>
</evidence>
<comment type="caution">
    <text evidence="9">The sequence shown here is derived from an EMBL/GenBank/DDBJ whole genome shotgun (WGS) entry which is preliminary data.</text>
</comment>
<accession>A0A8J2J0M2</accession>
<evidence type="ECO:0000256" key="1">
    <source>
        <dbReference type="ARBA" id="ARBA00004651"/>
    </source>
</evidence>
<keyword evidence="10" id="KW-1185">Reference proteome</keyword>
<feature type="transmembrane region" description="Helical" evidence="8">
    <location>
        <begin position="602"/>
        <end position="626"/>
    </location>
</feature>
<comment type="subcellular location">
    <subcellularLocation>
        <location evidence="1">Cell membrane</location>
        <topology evidence="1">Multi-pass membrane protein</topology>
    </subcellularLocation>
</comment>
<proteinExistence type="predicted"/>
<evidence type="ECO:0000256" key="7">
    <source>
        <dbReference type="ARBA" id="ARBA00023180"/>
    </source>
</evidence>
<keyword evidence="7" id="KW-0325">Glycoprotein</keyword>
<evidence type="ECO:0000256" key="3">
    <source>
        <dbReference type="ARBA" id="ARBA00022692"/>
    </source>
</evidence>
<evidence type="ECO:0000256" key="8">
    <source>
        <dbReference type="SAM" id="Phobius"/>
    </source>
</evidence>
<evidence type="ECO:0000313" key="10">
    <source>
        <dbReference type="Proteomes" id="UP000708208"/>
    </source>
</evidence>
<gene>
    <name evidence="9" type="ORF">AFUS01_LOCUS526</name>
</gene>
<keyword evidence="5 8" id="KW-0472">Membrane</keyword>
<feature type="transmembrane region" description="Helical" evidence="8">
    <location>
        <begin position="328"/>
        <end position="346"/>
    </location>
</feature>
<sequence length="643" mass="73485">MKIVDKRLMYSPKMHLGADIWQTYCALLTLALATVGTIESKTLSLDNVFSSMVSHCPAQVVYINWEILEYFQKCSQNMKIVSTLGVKIENLSVGTVNNVSNAQISAYPKFLATCQTVFTLLGKADGSFAQSEPFKNFVYNTQRPRRDHFVFLSDGEISVPLNSWIFSLRNVYFANFHDRLCPLLSRTGDPPTNQIPSETVREFLQRNTLRATFFVLEPYVVMKDGEPIGGFFYNLLKYSASYYNFTYDLALPKFVGGSKLPNGTWYGPLGDVIYGRRDMVFGSGRTLQRNPIMDFPDLVDLTGLKYTTAHPRITIDWVAILYIFEFKIWIYLLISCVFICSFILMAERTISNRFPISDYELVKVTGVVETVAAAVGPLLEQQILIPSIGSIKFLMGLWMLVSLVVGTYYKSDFIAYVTYPKHERIPRSFRELSERSDYTIKLMNLNAVDAIFYNTTRNPTHRKIRDRLIFENNWVQCMFEAALEERVACINFEFIGRGYLAKNMTLNRSFSSGIFSSDSALTLHLSIGFTRHSKFVDSISEIIRLLRDTGNIRKWMAEAYDINSQKGIPWLKAEKNENYFKVLTMMENLTSKSKVSPFKLKNVWICYIFLASGLATSIVTFGFEFLAVATKRYLMVTIFGLLV</sequence>
<feature type="transmembrane region" description="Helical" evidence="8">
    <location>
        <begin position="391"/>
        <end position="409"/>
    </location>
</feature>
<evidence type="ECO:0000256" key="2">
    <source>
        <dbReference type="ARBA" id="ARBA00022475"/>
    </source>
</evidence>
<dbReference type="PANTHER" id="PTHR42643:SF24">
    <property type="entry name" value="IONOTROPIC RECEPTOR 60A"/>
    <property type="match status" value="1"/>
</dbReference>
<keyword evidence="4 8" id="KW-1133">Transmembrane helix</keyword>
<evidence type="ECO:0000256" key="4">
    <source>
        <dbReference type="ARBA" id="ARBA00022989"/>
    </source>
</evidence>
<organism evidence="9 10">
    <name type="scientific">Allacma fusca</name>
    <dbReference type="NCBI Taxonomy" id="39272"/>
    <lineage>
        <taxon>Eukaryota</taxon>
        <taxon>Metazoa</taxon>
        <taxon>Ecdysozoa</taxon>
        <taxon>Arthropoda</taxon>
        <taxon>Hexapoda</taxon>
        <taxon>Collembola</taxon>
        <taxon>Symphypleona</taxon>
        <taxon>Sminthuridae</taxon>
        <taxon>Allacma</taxon>
    </lineage>
</organism>
<dbReference type="EMBL" id="CAJVCH010002511">
    <property type="protein sequence ID" value="CAG7644678.1"/>
    <property type="molecule type" value="Genomic_DNA"/>
</dbReference>
<keyword evidence="6" id="KW-0675">Receptor</keyword>
<dbReference type="InterPro" id="IPR052192">
    <property type="entry name" value="Insect_Ionotropic_Sensory_Rcpt"/>
</dbReference>
<dbReference type="OrthoDB" id="8195814at2759"/>
<protein>
    <submittedName>
        <fullName evidence="9">Uncharacterized protein</fullName>
    </submittedName>
</protein>
<keyword evidence="2" id="KW-1003">Cell membrane</keyword>